<keyword evidence="6" id="KW-0999">Mitochondrion inner membrane</keyword>
<dbReference type="STRING" id="542762.A0A4S4F3Y3"/>
<dbReference type="EMBL" id="SDRB02000152">
    <property type="protein sequence ID" value="THG23764.1"/>
    <property type="molecule type" value="Genomic_DNA"/>
</dbReference>
<evidence type="ECO:0000256" key="4">
    <source>
        <dbReference type="ARBA" id="ARBA00022692"/>
    </source>
</evidence>
<dbReference type="InterPro" id="IPR044677">
    <property type="entry name" value="SLC25A3/Pic2/Mir1-like"/>
</dbReference>
<feature type="transmembrane region" description="Helical" evidence="12">
    <location>
        <begin position="447"/>
        <end position="471"/>
    </location>
</feature>
<dbReference type="GO" id="GO:1990547">
    <property type="term" value="P:mitochondrial phosphate ion transmembrane transport"/>
    <property type="evidence" value="ECO:0007669"/>
    <property type="project" value="InterPro"/>
</dbReference>
<dbReference type="Pfam" id="PF00153">
    <property type="entry name" value="Mito_carr"/>
    <property type="match status" value="2"/>
</dbReference>
<evidence type="ECO:0000313" key="13">
    <source>
        <dbReference type="EMBL" id="THG23764.1"/>
    </source>
</evidence>
<feature type="repeat" description="Solcar" evidence="10">
    <location>
        <begin position="165"/>
        <end position="249"/>
    </location>
</feature>
<evidence type="ECO:0000256" key="1">
    <source>
        <dbReference type="ARBA" id="ARBA00004448"/>
    </source>
</evidence>
<keyword evidence="8" id="KW-0496">Mitochondrion</keyword>
<accession>A0A4S4F3Y3</accession>
<keyword evidence="5" id="KW-0677">Repeat</keyword>
<evidence type="ECO:0000256" key="2">
    <source>
        <dbReference type="ARBA" id="ARBA00006375"/>
    </source>
</evidence>
<keyword evidence="9 10" id="KW-0472">Membrane</keyword>
<evidence type="ECO:0000256" key="7">
    <source>
        <dbReference type="ARBA" id="ARBA00022989"/>
    </source>
</evidence>
<evidence type="ECO:0000256" key="9">
    <source>
        <dbReference type="ARBA" id="ARBA00023136"/>
    </source>
</evidence>
<name>A0A4S4F3Y3_CAMSN</name>
<keyword evidence="7 12" id="KW-1133">Transmembrane helix</keyword>
<evidence type="ECO:0000256" key="12">
    <source>
        <dbReference type="SAM" id="Phobius"/>
    </source>
</evidence>
<dbReference type="FunFam" id="1.50.40.10:FF:000094">
    <property type="entry name" value="Phosphate carrier protein, mitochondrial"/>
    <property type="match status" value="1"/>
</dbReference>
<comment type="subcellular location">
    <subcellularLocation>
        <location evidence="1">Mitochondrion inner membrane</location>
        <topology evidence="1">Multi-pass membrane protein</topology>
    </subcellularLocation>
</comment>
<dbReference type="SUPFAM" id="SSF103506">
    <property type="entry name" value="Mitochondrial carrier"/>
    <property type="match status" value="2"/>
</dbReference>
<dbReference type="PANTHER" id="PTHR45671:SF10">
    <property type="entry name" value="SOLUTE CARRIER FAMILY 25 MEMBER 3"/>
    <property type="match status" value="1"/>
</dbReference>
<dbReference type="InterPro" id="IPR018108">
    <property type="entry name" value="MCP_transmembrane"/>
</dbReference>
<gene>
    <name evidence="13" type="ORF">TEA_011654</name>
</gene>
<feature type="repeat" description="Solcar" evidence="10">
    <location>
        <begin position="310"/>
        <end position="389"/>
    </location>
</feature>
<evidence type="ECO:0000256" key="6">
    <source>
        <dbReference type="ARBA" id="ARBA00022792"/>
    </source>
</evidence>
<evidence type="ECO:0000256" key="11">
    <source>
        <dbReference type="RuleBase" id="RU000488"/>
    </source>
</evidence>
<evidence type="ECO:0000256" key="10">
    <source>
        <dbReference type="PROSITE-ProRule" id="PRU00282"/>
    </source>
</evidence>
<dbReference type="Gene3D" id="1.50.40.10">
    <property type="entry name" value="Mitochondrial carrier domain"/>
    <property type="match status" value="2"/>
</dbReference>
<dbReference type="PROSITE" id="PS50920">
    <property type="entry name" value="SOLCAR"/>
    <property type="match status" value="3"/>
</dbReference>
<proteinExistence type="inferred from homology"/>
<evidence type="ECO:0000256" key="8">
    <source>
        <dbReference type="ARBA" id="ARBA00023128"/>
    </source>
</evidence>
<feature type="repeat" description="Solcar" evidence="10">
    <location>
        <begin position="68"/>
        <end position="152"/>
    </location>
</feature>
<protein>
    <submittedName>
        <fullName evidence="13">Uncharacterized protein</fullName>
    </submittedName>
</protein>
<evidence type="ECO:0000256" key="3">
    <source>
        <dbReference type="ARBA" id="ARBA00022448"/>
    </source>
</evidence>
<evidence type="ECO:0000256" key="5">
    <source>
        <dbReference type="ARBA" id="ARBA00022737"/>
    </source>
</evidence>
<evidence type="ECO:0000313" key="14">
    <source>
        <dbReference type="Proteomes" id="UP000306102"/>
    </source>
</evidence>
<reference evidence="13 14" key="1">
    <citation type="journal article" date="2018" name="Proc. Natl. Acad. Sci. U.S.A.">
        <title>Draft genome sequence of Camellia sinensis var. sinensis provides insights into the evolution of the tea genome and tea quality.</title>
        <authorList>
            <person name="Wei C."/>
            <person name="Yang H."/>
            <person name="Wang S."/>
            <person name="Zhao J."/>
            <person name="Liu C."/>
            <person name="Gao L."/>
            <person name="Xia E."/>
            <person name="Lu Y."/>
            <person name="Tai Y."/>
            <person name="She G."/>
            <person name="Sun J."/>
            <person name="Cao H."/>
            <person name="Tong W."/>
            <person name="Gao Q."/>
            <person name="Li Y."/>
            <person name="Deng W."/>
            <person name="Jiang X."/>
            <person name="Wang W."/>
            <person name="Chen Q."/>
            <person name="Zhang S."/>
            <person name="Li H."/>
            <person name="Wu J."/>
            <person name="Wang P."/>
            <person name="Li P."/>
            <person name="Shi C."/>
            <person name="Zheng F."/>
            <person name="Jian J."/>
            <person name="Huang B."/>
            <person name="Shan D."/>
            <person name="Shi M."/>
            <person name="Fang C."/>
            <person name="Yue Y."/>
            <person name="Li F."/>
            <person name="Li D."/>
            <person name="Wei S."/>
            <person name="Han B."/>
            <person name="Jiang C."/>
            <person name="Yin Y."/>
            <person name="Xia T."/>
            <person name="Zhang Z."/>
            <person name="Bennetzen J.L."/>
            <person name="Zhao S."/>
            <person name="Wan X."/>
        </authorList>
    </citation>
    <scope>NUCLEOTIDE SEQUENCE [LARGE SCALE GENOMIC DNA]</scope>
    <source>
        <strain evidence="14">cv. Shuchazao</strain>
        <tissue evidence="13">Leaf</tissue>
    </source>
</reference>
<comment type="similarity">
    <text evidence="2 11">Belongs to the mitochondrial carrier (TC 2.A.29) family.</text>
</comment>
<comment type="caution">
    <text evidence="13">The sequence shown here is derived from an EMBL/GenBank/DDBJ whole genome shotgun (WGS) entry which is preliminary data.</text>
</comment>
<dbReference type="GO" id="GO:0005743">
    <property type="term" value="C:mitochondrial inner membrane"/>
    <property type="evidence" value="ECO:0007669"/>
    <property type="project" value="UniProtKB-SubCell"/>
</dbReference>
<dbReference type="GO" id="GO:0005315">
    <property type="term" value="F:phosphate transmembrane transporter activity"/>
    <property type="evidence" value="ECO:0007669"/>
    <property type="project" value="InterPro"/>
</dbReference>
<keyword evidence="4 10" id="KW-0812">Transmembrane</keyword>
<organism evidence="13 14">
    <name type="scientific">Camellia sinensis var. sinensis</name>
    <name type="common">China tea</name>
    <dbReference type="NCBI Taxonomy" id="542762"/>
    <lineage>
        <taxon>Eukaryota</taxon>
        <taxon>Viridiplantae</taxon>
        <taxon>Streptophyta</taxon>
        <taxon>Embryophyta</taxon>
        <taxon>Tracheophyta</taxon>
        <taxon>Spermatophyta</taxon>
        <taxon>Magnoliopsida</taxon>
        <taxon>eudicotyledons</taxon>
        <taxon>Gunneridae</taxon>
        <taxon>Pentapetalae</taxon>
        <taxon>asterids</taxon>
        <taxon>Ericales</taxon>
        <taxon>Theaceae</taxon>
        <taxon>Camellia</taxon>
    </lineage>
</organism>
<dbReference type="AlphaFoldDB" id="A0A4S4F3Y3"/>
<keyword evidence="14" id="KW-1185">Reference proteome</keyword>
<keyword evidence="3 11" id="KW-0813">Transport</keyword>
<dbReference type="Proteomes" id="UP000306102">
    <property type="component" value="Unassembled WGS sequence"/>
</dbReference>
<dbReference type="InterPro" id="IPR023395">
    <property type="entry name" value="MCP_dom_sf"/>
</dbReference>
<dbReference type="PANTHER" id="PTHR45671">
    <property type="entry name" value="SOLUTE CARRIER FAMILY 25 (MITOCHONDRIAL CARRIER PHOSPHATE CARRIER), MEMBER 3, LIKE-RELATED-RELATED"/>
    <property type="match status" value="1"/>
</dbReference>
<sequence>MAISDKSPYSLIPSFLYSSPASSSMNLFHLEHFVSNRNPDLHSSMKKKKSFVIPAPSEPGKIDMYSPAFYAACTAGGILSCGLTHTSVTPLDLVKCNMQIDPTKYKSIGSGFGILLKEQGIKGFFRGWVPTLLGYSAQGACKFGFYEFFKKYYSDIAGPEYAKKYKTLIYLAGSASAELIADVALCPFEAVKVRVQTQPGFARGLSDGLPKFVKSEGALGLYKGLVPLWGRQIPCKFLSDVPKTKRFHDRYHVIPFTILIEFDSGIHYIYVGYLRKSKDTMMKFASFETIVENLYKYAIPTPKDQCSKSFQLGVSFAGGYVAGVLCAIVSHPADNLVSFLNNAKGATVGDAVKKIGLLGLFTRGLPLRIVMIGTLTGAQWGIYDAFKVFVGLEGPYKMINLDHQSEFGANYWWSKSSCDFAGKDVKLEFDHWTIVKAAVLLQGIEDVALFFLGRSIILGLVIYTFLVLVVFDSLEDGFDFILSAVKL</sequence>